<gene>
    <name evidence="2" type="ORF">RIF29_06309</name>
    <name evidence="1" type="ORF">RIF29_15815</name>
</gene>
<dbReference type="Proteomes" id="UP001372338">
    <property type="component" value="Unassembled WGS sequence"/>
</dbReference>
<accession>A0AAN9IBH6</accession>
<dbReference type="EMBL" id="JAYWIO010000001">
    <property type="protein sequence ID" value="KAK7291292.1"/>
    <property type="molecule type" value="Genomic_DNA"/>
</dbReference>
<dbReference type="EMBL" id="JAYWIO010000003">
    <property type="protein sequence ID" value="KAK7274718.1"/>
    <property type="molecule type" value="Genomic_DNA"/>
</dbReference>
<protein>
    <submittedName>
        <fullName evidence="1">Uncharacterized protein</fullName>
    </submittedName>
</protein>
<organism evidence="1 3">
    <name type="scientific">Crotalaria pallida</name>
    <name type="common">Smooth rattlebox</name>
    <name type="synonym">Crotalaria striata</name>
    <dbReference type="NCBI Taxonomy" id="3830"/>
    <lineage>
        <taxon>Eukaryota</taxon>
        <taxon>Viridiplantae</taxon>
        <taxon>Streptophyta</taxon>
        <taxon>Embryophyta</taxon>
        <taxon>Tracheophyta</taxon>
        <taxon>Spermatophyta</taxon>
        <taxon>Magnoliopsida</taxon>
        <taxon>eudicotyledons</taxon>
        <taxon>Gunneridae</taxon>
        <taxon>Pentapetalae</taxon>
        <taxon>rosids</taxon>
        <taxon>fabids</taxon>
        <taxon>Fabales</taxon>
        <taxon>Fabaceae</taxon>
        <taxon>Papilionoideae</taxon>
        <taxon>50 kb inversion clade</taxon>
        <taxon>genistoids sensu lato</taxon>
        <taxon>core genistoids</taxon>
        <taxon>Crotalarieae</taxon>
        <taxon>Crotalaria</taxon>
    </lineage>
</organism>
<evidence type="ECO:0000313" key="3">
    <source>
        <dbReference type="Proteomes" id="UP001372338"/>
    </source>
</evidence>
<evidence type="ECO:0000313" key="1">
    <source>
        <dbReference type="EMBL" id="KAK7274718.1"/>
    </source>
</evidence>
<comment type="caution">
    <text evidence="1">The sequence shown here is derived from an EMBL/GenBank/DDBJ whole genome shotgun (WGS) entry which is preliminary data.</text>
</comment>
<sequence>MLSCGMMKILAPPSNGVDEPGCGRKDQCHERNKGERMDAKFECQSLIWSRVLRIGQVAEVLKAQGAQLTCINRRSD</sequence>
<dbReference type="AlphaFoldDB" id="A0AAN9IBH6"/>
<evidence type="ECO:0000313" key="2">
    <source>
        <dbReference type="EMBL" id="KAK7291292.1"/>
    </source>
</evidence>
<keyword evidence="3" id="KW-1185">Reference proteome</keyword>
<proteinExistence type="predicted"/>
<name>A0AAN9IBH6_CROPI</name>
<reference evidence="1 3" key="1">
    <citation type="submission" date="2024-01" db="EMBL/GenBank/DDBJ databases">
        <title>The genomes of 5 underutilized Papilionoideae crops provide insights into root nodulation and disease resistanc.</title>
        <authorList>
            <person name="Yuan L."/>
        </authorList>
    </citation>
    <scope>NUCLEOTIDE SEQUENCE [LARGE SCALE GENOMIC DNA]</scope>
    <source>
        <strain evidence="1">ZHUSHIDOU_FW_LH</strain>
        <tissue evidence="1">Leaf</tissue>
    </source>
</reference>